<organism evidence="13 14">
    <name type="scientific">Corynebacterium efficiens (strain DSM 44549 / YS-314 / AJ 12310 / JCM 11189 / NBRC 100395)</name>
    <dbReference type="NCBI Taxonomy" id="196164"/>
    <lineage>
        <taxon>Bacteria</taxon>
        <taxon>Bacillati</taxon>
        <taxon>Actinomycetota</taxon>
        <taxon>Actinomycetes</taxon>
        <taxon>Mycobacteriales</taxon>
        <taxon>Corynebacteriaceae</taxon>
        <taxon>Corynebacterium</taxon>
    </lineage>
</organism>
<evidence type="ECO:0000313" key="13">
    <source>
        <dbReference type="EMBL" id="BAC19468.1"/>
    </source>
</evidence>
<dbReference type="CDD" id="cd06184">
    <property type="entry name" value="flavohem_like_fad_nad_binding"/>
    <property type="match status" value="1"/>
</dbReference>
<evidence type="ECO:0000256" key="9">
    <source>
        <dbReference type="ARBA" id="ARBA00049433"/>
    </source>
</evidence>
<evidence type="ECO:0000256" key="2">
    <source>
        <dbReference type="ARBA" id="ARBA00012229"/>
    </source>
</evidence>
<dbReference type="Proteomes" id="UP000001409">
    <property type="component" value="Chromosome"/>
</dbReference>
<comment type="catalytic activity">
    <reaction evidence="8">
        <text>2 nitric oxide + NADH + 2 O2 = 2 nitrate + NAD(+) + H(+)</text>
        <dbReference type="Rhea" id="RHEA:19469"/>
        <dbReference type="ChEBI" id="CHEBI:15378"/>
        <dbReference type="ChEBI" id="CHEBI:15379"/>
        <dbReference type="ChEBI" id="CHEBI:16480"/>
        <dbReference type="ChEBI" id="CHEBI:17632"/>
        <dbReference type="ChEBI" id="CHEBI:57540"/>
        <dbReference type="ChEBI" id="CHEBI:57945"/>
        <dbReference type="EC" id="1.14.12.17"/>
    </reaction>
</comment>
<feature type="domain" description="Globin" evidence="11">
    <location>
        <begin position="31"/>
        <end position="172"/>
    </location>
</feature>
<evidence type="ECO:0000256" key="1">
    <source>
        <dbReference type="ARBA" id="ARBA00006401"/>
    </source>
</evidence>
<dbReference type="InterPro" id="IPR009050">
    <property type="entry name" value="Globin-like_sf"/>
</dbReference>
<dbReference type="AlphaFoldDB" id="Q8FM49"/>
<name>Q8FM49_COREF</name>
<evidence type="ECO:0000256" key="5">
    <source>
        <dbReference type="ARBA" id="ARBA00022723"/>
    </source>
</evidence>
<dbReference type="STRING" id="196164.gene:10743105"/>
<dbReference type="eggNOG" id="COG1017">
    <property type="taxonomic scope" value="Bacteria"/>
</dbReference>
<dbReference type="PANTHER" id="PTHR43396:SF3">
    <property type="entry name" value="FLAVOHEMOPROTEIN"/>
    <property type="match status" value="1"/>
</dbReference>
<evidence type="ECO:0000256" key="7">
    <source>
        <dbReference type="ARBA" id="ARBA00023027"/>
    </source>
</evidence>
<comment type="similarity">
    <text evidence="1">In the C-terminal section; belongs to the flavoprotein pyridine nucleotide cytochrome reductase family.</text>
</comment>
<dbReference type="InterPro" id="IPR000971">
    <property type="entry name" value="Globin"/>
</dbReference>
<evidence type="ECO:0000259" key="12">
    <source>
        <dbReference type="PROSITE" id="PS51384"/>
    </source>
</evidence>
<evidence type="ECO:0000256" key="10">
    <source>
        <dbReference type="RuleBase" id="RU000356"/>
    </source>
</evidence>
<dbReference type="HOGENOM" id="CLU_003827_12_0_11"/>
<dbReference type="GO" id="GO:0046210">
    <property type="term" value="P:nitric oxide catabolic process"/>
    <property type="evidence" value="ECO:0007669"/>
    <property type="project" value="TreeGrafter"/>
</dbReference>
<dbReference type="InterPro" id="IPR017927">
    <property type="entry name" value="FAD-bd_FR_type"/>
</dbReference>
<dbReference type="KEGG" id="cef:CE2658"/>
<dbReference type="CDD" id="cd14782">
    <property type="entry name" value="FHb-globin_2"/>
    <property type="match status" value="1"/>
</dbReference>
<feature type="domain" description="FAD-binding FR-type" evidence="12">
    <location>
        <begin position="184"/>
        <end position="281"/>
    </location>
</feature>
<dbReference type="GO" id="GO:0046872">
    <property type="term" value="F:metal ion binding"/>
    <property type="evidence" value="ECO:0007669"/>
    <property type="project" value="UniProtKB-KW"/>
</dbReference>
<dbReference type="EC" id="1.14.12.17" evidence="2"/>
<dbReference type="PROSITE" id="PS01033">
    <property type="entry name" value="GLOBIN"/>
    <property type="match status" value="1"/>
</dbReference>
<dbReference type="Pfam" id="PF00175">
    <property type="entry name" value="NAD_binding_1"/>
    <property type="match status" value="1"/>
</dbReference>
<protein>
    <recommendedName>
        <fullName evidence="2">nitric oxide dioxygenase</fullName>
        <ecNumber evidence="2">1.14.12.17</ecNumber>
    </recommendedName>
</protein>
<dbReference type="GO" id="GO:0019825">
    <property type="term" value="F:oxygen binding"/>
    <property type="evidence" value="ECO:0007669"/>
    <property type="project" value="InterPro"/>
</dbReference>
<keyword evidence="4 10" id="KW-0561">Oxygen transport</keyword>
<dbReference type="Gene3D" id="1.10.490.10">
    <property type="entry name" value="Globins"/>
    <property type="match status" value="1"/>
</dbReference>
<keyword evidence="3 10" id="KW-0349">Heme</keyword>
<proteinExistence type="inferred from homology"/>
<dbReference type="eggNOG" id="COG1018">
    <property type="taxonomic scope" value="Bacteria"/>
</dbReference>
<dbReference type="Gene3D" id="2.40.30.10">
    <property type="entry name" value="Translation factors"/>
    <property type="match status" value="1"/>
</dbReference>
<dbReference type="GO" id="GO:0071949">
    <property type="term" value="F:FAD binding"/>
    <property type="evidence" value="ECO:0007669"/>
    <property type="project" value="TreeGrafter"/>
</dbReference>
<reference evidence="13 14" key="1">
    <citation type="journal article" date="2003" name="Genome Res.">
        <title>Comparative complete genome sequence analysis of the amino acid replacements responsible for the thermostability of Corynebacterium efficiens.</title>
        <authorList>
            <person name="Nishio Y."/>
            <person name="Nakamura Y."/>
            <person name="Kawarabayasi Y."/>
            <person name="Usuda Y."/>
            <person name="Kimura E."/>
            <person name="Sugimoto S."/>
            <person name="Matsui K."/>
            <person name="Yamagishi A."/>
            <person name="Kikuchi H."/>
            <person name="Ikeo K."/>
            <person name="Gojobori T."/>
        </authorList>
    </citation>
    <scope>NUCLEOTIDE SEQUENCE [LARGE SCALE GENOMIC DNA]</scope>
    <source>
        <strain evidence="14">DSM 44549 / YS-314 / AJ 12310 / JCM 11189 / NBRC 100395</strain>
    </source>
</reference>
<dbReference type="GO" id="GO:0020037">
    <property type="term" value="F:heme binding"/>
    <property type="evidence" value="ECO:0007669"/>
    <property type="project" value="InterPro"/>
</dbReference>
<dbReference type="EMBL" id="BA000035">
    <property type="protein sequence ID" value="BAC19468.1"/>
    <property type="molecule type" value="Genomic_DNA"/>
</dbReference>
<dbReference type="FunFam" id="1.10.490.10:FF:000003">
    <property type="entry name" value="Flavohemoprotein"/>
    <property type="match status" value="1"/>
</dbReference>
<dbReference type="Gene3D" id="3.40.50.80">
    <property type="entry name" value="Nucleotide-binding domain of ferredoxin-NADP reductase (FNR) module"/>
    <property type="match status" value="1"/>
</dbReference>
<dbReference type="GO" id="GO:0005344">
    <property type="term" value="F:oxygen carrier activity"/>
    <property type="evidence" value="ECO:0007669"/>
    <property type="project" value="UniProtKB-KW"/>
</dbReference>
<evidence type="ECO:0000313" key="14">
    <source>
        <dbReference type="Proteomes" id="UP000001409"/>
    </source>
</evidence>
<dbReference type="PROSITE" id="PS51384">
    <property type="entry name" value="FAD_FR"/>
    <property type="match status" value="1"/>
</dbReference>
<keyword evidence="10" id="KW-0813">Transport</keyword>
<sequence length="404" mass="44172">MIGVSRPTPQNSYPGGSTVIVSTKPLTDRSRLSEAHAEMIKATLPLVGSKINDITPVFYNRMFTAHPELLRSTFNRANQKQGDQQKALAASIATFATMLVDPEAPDPVDMLARIGHKHVSLGITADQYNIVHEHLFGAIVEVLGADVVTPPVAEAWDAVYWLMANVLIDLESDLYASNDLAPGDVFRHVTVTGKKQLSDKVWEYTFEGDLVTPAPGQYTSIGVKLPDGARQLRQYSLLSGTDSQYRIAVEDNGEVSTFLRDNVEVGDTIEASVAAGDLVMNDDVNPVVLISQGIGSTPMVGMLNQVAADRHVTVLHADQSEKDHAQREEMVALVGGLANGALYTFYRDADQWLNVAGHIPSDASVYLCGGNEFLQNVRGQLENLEEQPREIRFELFSPNDWLIS</sequence>
<keyword evidence="14" id="KW-1185">Reference proteome</keyword>
<keyword evidence="5" id="KW-0479">Metal-binding</keyword>
<dbReference type="InterPro" id="IPR001433">
    <property type="entry name" value="OxRdtase_FAD/NAD-bd"/>
</dbReference>
<dbReference type="SUPFAM" id="SSF63380">
    <property type="entry name" value="Riboflavin synthase domain-like"/>
    <property type="match status" value="1"/>
</dbReference>
<dbReference type="Pfam" id="PF00042">
    <property type="entry name" value="Globin"/>
    <property type="match status" value="1"/>
</dbReference>
<dbReference type="SUPFAM" id="SSF46458">
    <property type="entry name" value="Globin-like"/>
    <property type="match status" value="1"/>
</dbReference>
<dbReference type="SUPFAM" id="SSF52343">
    <property type="entry name" value="Ferredoxin reductase-like, C-terminal NADP-linked domain"/>
    <property type="match status" value="1"/>
</dbReference>
<dbReference type="InterPro" id="IPR039261">
    <property type="entry name" value="FNR_nucleotide-bd"/>
</dbReference>
<evidence type="ECO:0000256" key="8">
    <source>
        <dbReference type="ARBA" id="ARBA00048649"/>
    </source>
</evidence>
<evidence type="ECO:0000256" key="4">
    <source>
        <dbReference type="ARBA" id="ARBA00022621"/>
    </source>
</evidence>
<dbReference type="GO" id="GO:0008941">
    <property type="term" value="F:nitric oxide dioxygenase NAD(P)H activity"/>
    <property type="evidence" value="ECO:0007669"/>
    <property type="project" value="UniProtKB-EC"/>
</dbReference>
<keyword evidence="6" id="KW-0408">Iron</keyword>
<evidence type="ECO:0000256" key="6">
    <source>
        <dbReference type="ARBA" id="ARBA00023004"/>
    </source>
</evidence>
<evidence type="ECO:0000259" key="11">
    <source>
        <dbReference type="PROSITE" id="PS01033"/>
    </source>
</evidence>
<comment type="catalytic activity">
    <reaction evidence="9">
        <text>2 nitric oxide + NADPH + 2 O2 = 2 nitrate + NADP(+) + H(+)</text>
        <dbReference type="Rhea" id="RHEA:19465"/>
        <dbReference type="ChEBI" id="CHEBI:15378"/>
        <dbReference type="ChEBI" id="CHEBI:15379"/>
        <dbReference type="ChEBI" id="CHEBI:16480"/>
        <dbReference type="ChEBI" id="CHEBI:17632"/>
        <dbReference type="ChEBI" id="CHEBI:57783"/>
        <dbReference type="ChEBI" id="CHEBI:58349"/>
        <dbReference type="EC" id="1.14.12.17"/>
    </reaction>
</comment>
<evidence type="ECO:0000256" key="3">
    <source>
        <dbReference type="ARBA" id="ARBA00022617"/>
    </source>
</evidence>
<dbReference type="PANTHER" id="PTHR43396">
    <property type="entry name" value="FLAVOHEMOPROTEIN"/>
    <property type="match status" value="1"/>
</dbReference>
<keyword evidence="7" id="KW-0520">NAD</keyword>
<dbReference type="GO" id="GO:0071500">
    <property type="term" value="P:cellular response to nitrosative stress"/>
    <property type="evidence" value="ECO:0007669"/>
    <property type="project" value="TreeGrafter"/>
</dbReference>
<dbReference type="InterPro" id="IPR017938">
    <property type="entry name" value="Riboflavin_synthase-like_b-brl"/>
</dbReference>
<dbReference type="InterPro" id="IPR012292">
    <property type="entry name" value="Globin/Proto"/>
</dbReference>
<accession>Q8FM49</accession>
<comment type="similarity">
    <text evidence="10">Belongs to the globin family.</text>
</comment>